<sequence length="308" mass="33638">MLGLVARRGRQKSSLARALIEHGGAVPRLVSNSFEEAPRAGRHWTSLAGLYEIVKLRGAAGFLDARKVRDGAREFVHEARCGGRRTFTESRKANVAVEAAAVPGASSSKLNFVAWYLRNLDRRPLLTKSLTAGTIYTTSDLCSQGISALTAGDGEPVAWDAIRSARMLAVGLFMSGPLLHLWFGRIGKVIPGRDIISTLKKLVLGQVFFGPAFCAAFFVINSYAQGERGAQITTRLQRDLIPCLKNGLIYWPACDFITYRYVPIPLQPLVSNSFSFLWTIYLTFMAGKKAAKVPLSTTESETSAIVPL</sequence>
<dbReference type="Gramene" id="Pp3c18_10610V3.2">
    <property type="protein sequence ID" value="Pp3c18_10610V3.2"/>
    <property type="gene ID" value="Pp3c18_10610"/>
</dbReference>
<dbReference type="OMA" id="HRISRMA"/>
<evidence type="ECO:0000256" key="6">
    <source>
        <dbReference type="RuleBase" id="RU363053"/>
    </source>
</evidence>
<dbReference type="Proteomes" id="UP000006727">
    <property type="component" value="Chromosome 18"/>
</dbReference>
<dbReference type="GO" id="GO:0016020">
    <property type="term" value="C:membrane"/>
    <property type="evidence" value="ECO:0007669"/>
    <property type="project" value="UniProtKB-SubCell"/>
</dbReference>
<dbReference type="PANTHER" id="PTHR11266:SF18">
    <property type="entry name" value="OS12G0508100 PROTEIN"/>
    <property type="match status" value="1"/>
</dbReference>
<dbReference type="GeneID" id="112294943"/>
<evidence type="ECO:0000256" key="4">
    <source>
        <dbReference type="ARBA" id="ARBA00022989"/>
    </source>
</evidence>
<dbReference type="PaxDb" id="3218-PP1S19_265V6.1"/>
<evidence type="ECO:0000256" key="3">
    <source>
        <dbReference type="ARBA" id="ARBA00022692"/>
    </source>
</evidence>
<evidence type="ECO:0000256" key="5">
    <source>
        <dbReference type="ARBA" id="ARBA00023136"/>
    </source>
</evidence>
<feature type="transmembrane region" description="Helical" evidence="6">
    <location>
        <begin position="203"/>
        <end position="224"/>
    </location>
</feature>
<organism evidence="7">
    <name type="scientific">Physcomitrium patens</name>
    <name type="common">Spreading-leaved earth moss</name>
    <name type="synonym">Physcomitrella patens</name>
    <dbReference type="NCBI Taxonomy" id="3218"/>
    <lineage>
        <taxon>Eukaryota</taxon>
        <taxon>Viridiplantae</taxon>
        <taxon>Streptophyta</taxon>
        <taxon>Embryophyta</taxon>
        <taxon>Bryophyta</taxon>
        <taxon>Bryophytina</taxon>
        <taxon>Bryopsida</taxon>
        <taxon>Funariidae</taxon>
        <taxon>Funariales</taxon>
        <taxon>Funariaceae</taxon>
        <taxon>Physcomitrium</taxon>
    </lineage>
</organism>
<evidence type="ECO:0000313" key="7">
    <source>
        <dbReference type="EMBL" id="PNR35065.1"/>
    </source>
</evidence>
<name>A0A2K1J0K7_PHYPA</name>
<evidence type="ECO:0000256" key="1">
    <source>
        <dbReference type="ARBA" id="ARBA00004141"/>
    </source>
</evidence>
<protein>
    <recommendedName>
        <fullName evidence="10">Peroxisomal membrane protein MPV17</fullName>
    </recommendedName>
</protein>
<proteinExistence type="inferred from homology"/>
<dbReference type="EnsemblPlants" id="Pp3c18_10610V3.2">
    <property type="protein sequence ID" value="Pp3c18_10610V3.2"/>
    <property type="gene ID" value="Pp3c18_10610"/>
</dbReference>
<dbReference type="EnsemblPlants" id="Pp3c18_10610V3.1">
    <property type="protein sequence ID" value="Pp3c18_10610V3.1"/>
    <property type="gene ID" value="Pp3c18_10610"/>
</dbReference>
<dbReference type="PANTHER" id="PTHR11266">
    <property type="entry name" value="PEROXISOMAL MEMBRANE PROTEIN 2, PXMP2 MPV17"/>
    <property type="match status" value="1"/>
</dbReference>
<evidence type="ECO:0000256" key="2">
    <source>
        <dbReference type="ARBA" id="ARBA00006824"/>
    </source>
</evidence>
<keyword evidence="3 6" id="KW-0812">Transmembrane</keyword>
<evidence type="ECO:0000313" key="8">
    <source>
        <dbReference type="EnsemblPlants" id="Pp3c18_10610V3.1"/>
    </source>
</evidence>
<dbReference type="OrthoDB" id="430207at2759"/>
<dbReference type="InterPro" id="IPR007248">
    <property type="entry name" value="Mpv17_PMP22"/>
</dbReference>
<dbReference type="EMBL" id="ABEU02000018">
    <property type="protein sequence ID" value="PNR35065.1"/>
    <property type="molecule type" value="Genomic_DNA"/>
</dbReference>
<reference evidence="7 9" key="1">
    <citation type="journal article" date="2008" name="Science">
        <title>The Physcomitrella genome reveals evolutionary insights into the conquest of land by plants.</title>
        <authorList>
            <person name="Rensing S."/>
            <person name="Lang D."/>
            <person name="Zimmer A."/>
            <person name="Terry A."/>
            <person name="Salamov A."/>
            <person name="Shapiro H."/>
            <person name="Nishiyama T."/>
            <person name="Perroud P.-F."/>
            <person name="Lindquist E."/>
            <person name="Kamisugi Y."/>
            <person name="Tanahashi T."/>
            <person name="Sakakibara K."/>
            <person name="Fujita T."/>
            <person name="Oishi K."/>
            <person name="Shin-I T."/>
            <person name="Kuroki Y."/>
            <person name="Toyoda A."/>
            <person name="Suzuki Y."/>
            <person name="Hashimoto A."/>
            <person name="Yamaguchi K."/>
            <person name="Sugano A."/>
            <person name="Kohara Y."/>
            <person name="Fujiyama A."/>
            <person name="Anterola A."/>
            <person name="Aoki S."/>
            <person name="Ashton N."/>
            <person name="Barbazuk W.B."/>
            <person name="Barker E."/>
            <person name="Bennetzen J."/>
            <person name="Bezanilla M."/>
            <person name="Blankenship R."/>
            <person name="Cho S.H."/>
            <person name="Dutcher S."/>
            <person name="Estelle M."/>
            <person name="Fawcett J.A."/>
            <person name="Gundlach H."/>
            <person name="Hanada K."/>
            <person name="Heyl A."/>
            <person name="Hicks K.A."/>
            <person name="Hugh J."/>
            <person name="Lohr M."/>
            <person name="Mayer K."/>
            <person name="Melkozernov A."/>
            <person name="Murata T."/>
            <person name="Nelson D."/>
            <person name="Pils B."/>
            <person name="Prigge M."/>
            <person name="Reiss B."/>
            <person name="Renner T."/>
            <person name="Rombauts S."/>
            <person name="Rushton P."/>
            <person name="Sanderfoot A."/>
            <person name="Schween G."/>
            <person name="Shiu S.-H."/>
            <person name="Stueber K."/>
            <person name="Theodoulou F.L."/>
            <person name="Tu H."/>
            <person name="Van de Peer Y."/>
            <person name="Verrier P.J."/>
            <person name="Waters E."/>
            <person name="Wood A."/>
            <person name="Yang L."/>
            <person name="Cove D."/>
            <person name="Cuming A."/>
            <person name="Hasebe M."/>
            <person name="Lucas S."/>
            <person name="Mishler D.B."/>
            <person name="Reski R."/>
            <person name="Grigoriev I."/>
            <person name="Quatrano R.S."/>
            <person name="Boore J.L."/>
        </authorList>
    </citation>
    <scope>NUCLEOTIDE SEQUENCE [LARGE SCALE GENOMIC DNA]</scope>
    <source>
        <strain evidence="8 9">cv. Gransden 2004</strain>
    </source>
</reference>
<keyword evidence="4 6" id="KW-1133">Transmembrane helix</keyword>
<comment type="subcellular location">
    <subcellularLocation>
        <location evidence="1">Membrane</location>
        <topology evidence="1">Multi-pass membrane protein</topology>
    </subcellularLocation>
</comment>
<dbReference type="AlphaFoldDB" id="A0A2K1J0K7"/>
<dbReference type="STRING" id="3218.A0A2K1J0K7"/>
<comment type="similarity">
    <text evidence="2 6">Belongs to the peroxisomal membrane protein PXMP2/4 family.</text>
</comment>
<keyword evidence="9" id="KW-1185">Reference proteome</keyword>
<evidence type="ECO:0000313" key="9">
    <source>
        <dbReference type="Proteomes" id="UP000006727"/>
    </source>
</evidence>
<dbReference type="GO" id="GO:0005737">
    <property type="term" value="C:cytoplasm"/>
    <property type="evidence" value="ECO:0000318"/>
    <property type="project" value="GO_Central"/>
</dbReference>
<accession>A0A2K1J0K7</accession>
<reference evidence="8" key="3">
    <citation type="submission" date="2020-12" db="UniProtKB">
        <authorList>
            <consortium name="EnsemblPlants"/>
        </authorList>
    </citation>
    <scope>IDENTIFICATION</scope>
</reference>
<dbReference type="Pfam" id="PF04117">
    <property type="entry name" value="Mpv17_PMP22"/>
    <property type="match status" value="1"/>
</dbReference>
<evidence type="ECO:0008006" key="10">
    <source>
        <dbReference type="Google" id="ProtNLM"/>
    </source>
</evidence>
<dbReference type="RefSeq" id="XP_024401724.1">
    <property type="nucleotide sequence ID" value="XM_024545956.2"/>
</dbReference>
<gene>
    <name evidence="8" type="primary">LOC112294943</name>
    <name evidence="7" type="ORF">PHYPA_022964</name>
</gene>
<keyword evidence="5 6" id="KW-0472">Membrane</keyword>
<reference evidence="7 9" key="2">
    <citation type="journal article" date="2018" name="Plant J.">
        <title>The Physcomitrella patens chromosome-scale assembly reveals moss genome structure and evolution.</title>
        <authorList>
            <person name="Lang D."/>
            <person name="Ullrich K.K."/>
            <person name="Murat F."/>
            <person name="Fuchs J."/>
            <person name="Jenkins J."/>
            <person name="Haas F.B."/>
            <person name="Piednoel M."/>
            <person name="Gundlach H."/>
            <person name="Van Bel M."/>
            <person name="Meyberg R."/>
            <person name="Vives C."/>
            <person name="Morata J."/>
            <person name="Symeonidi A."/>
            <person name="Hiss M."/>
            <person name="Muchero W."/>
            <person name="Kamisugi Y."/>
            <person name="Saleh O."/>
            <person name="Blanc G."/>
            <person name="Decker E.L."/>
            <person name="van Gessel N."/>
            <person name="Grimwood J."/>
            <person name="Hayes R.D."/>
            <person name="Graham S.W."/>
            <person name="Gunter L.E."/>
            <person name="McDaniel S.F."/>
            <person name="Hoernstein S.N.W."/>
            <person name="Larsson A."/>
            <person name="Li F.W."/>
            <person name="Perroud P.F."/>
            <person name="Phillips J."/>
            <person name="Ranjan P."/>
            <person name="Rokshar D.S."/>
            <person name="Rothfels C.J."/>
            <person name="Schneider L."/>
            <person name="Shu S."/>
            <person name="Stevenson D.W."/>
            <person name="Thummler F."/>
            <person name="Tillich M."/>
            <person name="Villarreal Aguilar J.C."/>
            <person name="Widiez T."/>
            <person name="Wong G.K."/>
            <person name="Wymore A."/>
            <person name="Zhang Y."/>
            <person name="Zimmer A.D."/>
            <person name="Quatrano R.S."/>
            <person name="Mayer K.F.X."/>
            <person name="Goodstein D."/>
            <person name="Casacuberta J.M."/>
            <person name="Vandepoele K."/>
            <person name="Reski R."/>
            <person name="Cuming A.C."/>
            <person name="Tuskan G.A."/>
            <person name="Maumus F."/>
            <person name="Salse J."/>
            <person name="Schmutz J."/>
            <person name="Rensing S.A."/>
        </authorList>
    </citation>
    <scope>NUCLEOTIDE SEQUENCE [LARGE SCALE GENOMIC DNA]</scope>
    <source>
        <strain evidence="8 9">cv. Gransden 2004</strain>
    </source>
</reference>
<dbReference type="Gramene" id="Pp3c18_10610V3.1">
    <property type="protein sequence ID" value="Pp3c18_10610V3.1"/>
    <property type="gene ID" value="Pp3c18_10610"/>
</dbReference>
<feature type="transmembrane region" description="Helical" evidence="6">
    <location>
        <begin position="165"/>
        <end position="183"/>
    </location>
</feature>